<comment type="caution">
    <text evidence="2">The sequence shown here is derived from an EMBL/GenBank/DDBJ whole genome shotgun (WGS) entry which is preliminary data.</text>
</comment>
<dbReference type="PANTHER" id="PTHR36434:SF1">
    <property type="entry name" value="MEMBRANE PROTEASE YUGP-RELATED"/>
    <property type="match status" value="1"/>
</dbReference>
<dbReference type="Proteomes" id="UP000244016">
    <property type="component" value="Unassembled WGS sequence"/>
</dbReference>
<name>A0A2T5G3X2_9BACL</name>
<evidence type="ECO:0000313" key="3">
    <source>
        <dbReference type="Proteomes" id="UP000244016"/>
    </source>
</evidence>
<keyword evidence="1" id="KW-0812">Transmembrane</keyword>
<keyword evidence="1" id="KW-0472">Membrane</keyword>
<dbReference type="EMBL" id="PEBW01000009">
    <property type="protein sequence ID" value="PTQ50887.1"/>
    <property type="molecule type" value="Genomic_DNA"/>
</dbReference>
<evidence type="ECO:0000313" key="2">
    <source>
        <dbReference type="EMBL" id="PTQ50887.1"/>
    </source>
</evidence>
<gene>
    <name evidence="2" type="ORF">BLITH_1426</name>
</gene>
<feature type="transmembrane region" description="Helical" evidence="1">
    <location>
        <begin position="121"/>
        <end position="142"/>
    </location>
</feature>
<protein>
    <submittedName>
        <fullName evidence="2">Putative metal-dependent peptidase</fullName>
    </submittedName>
</protein>
<dbReference type="InterPro" id="IPR007395">
    <property type="entry name" value="Zn_peptidase_2"/>
</dbReference>
<evidence type="ECO:0000256" key="1">
    <source>
        <dbReference type="SAM" id="Phobius"/>
    </source>
</evidence>
<sequence length="230" mass="25045">MTFFYTPWTPVLFVAFLLSLGAQLLVQSRFARYGQIPASRGLTGRSVAEAILRQNGLYDVAVEPVPGSLSDHYDPTERVVRLSEGVYDTASIAAVAVAAHEVGHAIQHGTNYPLLVLRHRLVPVLNITSGLAPWLILAGILFKASELFLLGVLFFAGVVLFHLVTLPVEFDASRRALRELERLGFVSPAELPGARKVLTAAALTYVAAATIAALQLFEYIWIFSQGQDEA</sequence>
<proteinExistence type="predicted"/>
<dbReference type="Pfam" id="PF04298">
    <property type="entry name" value="Zn_peptidase_2"/>
    <property type="match status" value="1"/>
</dbReference>
<dbReference type="AlphaFoldDB" id="A0A2T5G3X2"/>
<feature type="transmembrane region" description="Helical" evidence="1">
    <location>
        <begin position="197"/>
        <end position="222"/>
    </location>
</feature>
<reference evidence="2 3" key="1">
    <citation type="submission" date="2017-08" db="EMBL/GenBank/DDBJ databases">
        <title>Burning lignite coal seam in the remote Altai Mountains harbors a hydrogen-driven thermophilic microbial community.</title>
        <authorList>
            <person name="Kadnikov V.V."/>
            <person name="Mardanov A.V."/>
            <person name="Ivasenko D."/>
            <person name="Beletsky A.V."/>
            <person name="Karnachuk O.V."/>
            <person name="Ravin N.V."/>
        </authorList>
    </citation>
    <scope>NUCLEOTIDE SEQUENCE [LARGE SCALE GENOMIC DNA]</scope>
    <source>
        <strain evidence="2">AL31</strain>
    </source>
</reference>
<keyword evidence="1" id="KW-1133">Transmembrane helix</keyword>
<feature type="transmembrane region" description="Helical" evidence="1">
    <location>
        <begin position="148"/>
        <end position="168"/>
    </location>
</feature>
<organism evidence="2 3">
    <name type="scientific">Brockia lithotrophica</name>
    <dbReference type="NCBI Taxonomy" id="933949"/>
    <lineage>
        <taxon>Bacteria</taxon>
        <taxon>Bacillati</taxon>
        <taxon>Bacillota</taxon>
        <taxon>Bacilli</taxon>
        <taxon>Bacillales</taxon>
        <taxon>Bacillales Family X. Incertae Sedis</taxon>
        <taxon>Brockia</taxon>
    </lineage>
</organism>
<dbReference type="PANTHER" id="PTHR36434">
    <property type="entry name" value="MEMBRANE PROTEASE YUGP-RELATED"/>
    <property type="match status" value="1"/>
</dbReference>
<accession>A0A2T5G3X2</accession>
<feature type="transmembrane region" description="Helical" evidence="1">
    <location>
        <begin position="6"/>
        <end position="26"/>
    </location>
</feature>